<feature type="compositionally biased region" description="Polar residues" evidence="1">
    <location>
        <begin position="94"/>
        <end position="104"/>
    </location>
</feature>
<dbReference type="RefSeq" id="WP_116303701.1">
    <property type="nucleotide sequence ID" value="NZ_NFZV01000026.1"/>
</dbReference>
<accession>A0A3E0WK58</accession>
<name>A0A3E0WK58_9GAMM</name>
<reference evidence="3" key="1">
    <citation type="submission" date="2017-05" db="EMBL/GenBank/DDBJ databases">
        <authorList>
            <person name="Sharma S."/>
            <person name="Sidhu C."/>
            <person name="Pinnaka A.K."/>
        </authorList>
    </citation>
    <scope>NUCLEOTIDE SEQUENCE [LARGE SCALE GENOMIC DNA]</scope>
    <source>
        <strain evidence="3">AK93</strain>
    </source>
</reference>
<organism evidence="2 3">
    <name type="scientific">Alkalilimnicola ehrlichii</name>
    <dbReference type="NCBI Taxonomy" id="351052"/>
    <lineage>
        <taxon>Bacteria</taxon>
        <taxon>Pseudomonadati</taxon>
        <taxon>Pseudomonadota</taxon>
        <taxon>Gammaproteobacteria</taxon>
        <taxon>Chromatiales</taxon>
        <taxon>Ectothiorhodospiraceae</taxon>
        <taxon>Alkalilimnicola</taxon>
    </lineage>
</organism>
<sequence length="165" mass="19179">MAKGNERWLEQSEWVLPLQRVGEYMVANADQFNQWQHEWLCACSDFAFKQMRNALDIRDVESLQRYWQKQEADMRQFSERVMALNRDHLPGLSETASKPETLPQSGAERRGDGQAKKAATQPELGALEAKLDDFSPEDIQALYEYEQAHQNRESVKAALQRHMPR</sequence>
<evidence type="ECO:0000256" key="1">
    <source>
        <dbReference type="SAM" id="MobiDB-lite"/>
    </source>
</evidence>
<keyword evidence="3" id="KW-1185">Reference proteome</keyword>
<gene>
    <name evidence="2" type="ORF">CAL65_18875</name>
</gene>
<proteinExistence type="predicted"/>
<dbReference type="Proteomes" id="UP000256763">
    <property type="component" value="Unassembled WGS sequence"/>
</dbReference>
<evidence type="ECO:0000313" key="2">
    <source>
        <dbReference type="EMBL" id="RFA32859.1"/>
    </source>
</evidence>
<dbReference type="EMBL" id="NFZW01000025">
    <property type="protein sequence ID" value="RFA32859.1"/>
    <property type="molecule type" value="Genomic_DNA"/>
</dbReference>
<evidence type="ECO:0000313" key="3">
    <source>
        <dbReference type="Proteomes" id="UP000256763"/>
    </source>
</evidence>
<protein>
    <submittedName>
        <fullName evidence="2">Uncharacterized protein</fullName>
    </submittedName>
</protein>
<comment type="caution">
    <text evidence="2">The sequence shown here is derived from an EMBL/GenBank/DDBJ whole genome shotgun (WGS) entry which is preliminary data.</text>
</comment>
<dbReference type="AlphaFoldDB" id="A0A3E0WK58"/>
<feature type="region of interest" description="Disordered" evidence="1">
    <location>
        <begin position="88"/>
        <end position="132"/>
    </location>
</feature>